<accession>A0A9D2LH60</accession>
<name>A0A9D2LH60_9FIRM</name>
<comment type="caution">
    <text evidence="1">The sequence shown here is derived from an EMBL/GenBank/DDBJ whole genome shotgun (WGS) entry which is preliminary data.</text>
</comment>
<evidence type="ECO:0008006" key="3">
    <source>
        <dbReference type="Google" id="ProtNLM"/>
    </source>
</evidence>
<dbReference type="EMBL" id="DWZJ01000013">
    <property type="protein sequence ID" value="HJB12435.1"/>
    <property type="molecule type" value="Genomic_DNA"/>
</dbReference>
<dbReference type="AlphaFoldDB" id="A0A9D2LH60"/>
<dbReference type="Gene3D" id="3.55.50.10">
    <property type="entry name" value="Baseplate protein-like domains"/>
    <property type="match status" value="1"/>
</dbReference>
<dbReference type="Proteomes" id="UP000823824">
    <property type="component" value="Unassembled WGS sequence"/>
</dbReference>
<protein>
    <recommendedName>
        <fullName evidence="3">Mu-like prophage tail protein gpP</fullName>
    </recommendedName>
</protein>
<organism evidence="1 2">
    <name type="scientific">Candidatus Oscillibacter excrementigallinarum</name>
    <dbReference type="NCBI Taxonomy" id="2838716"/>
    <lineage>
        <taxon>Bacteria</taxon>
        <taxon>Bacillati</taxon>
        <taxon>Bacillota</taxon>
        <taxon>Clostridia</taxon>
        <taxon>Eubacteriales</taxon>
        <taxon>Oscillospiraceae</taxon>
        <taxon>Oscillibacter</taxon>
    </lineage>
</organism>
<reference evidence="1" key="1">
    <citation type="journal article" date="2021" name="PeerJ">
        <title>Extensive microbial diversity within the chicken gut microbiome revealed by metagenomics and culture.</title>
        <authorList>
            <person name="Gilroy R."/>
            <person name="Ravi A."/>
            <person name="Getino M."/>
            <person name="Pursley I."/>
            <person name="Horton D.L."/>
            <person name="Alikhan N.F."/>
            <person name="Baker D."/>
            <person name="Gharbi K."/>
            <person name="Hall N."/>
            <person name="Watson M."/>
            <person name="Adriaenssens E.M."/>
            <person name="Foster-Nyarko E."/>
            <person name="Jarju S."/>
            <person name="Secka A."/>
            <person name="Antonio M."/>
            <person name="Oren A."/>
            <person name="Chaudhuri R.R."/>
            <person name="La Ragione R."/>
            <person name="Hildebrand F."/>
            <person name="Pallen M.J."/>
        </authorList>
    </citation>
    <scope>NUCLEOTIDE SEQUENCE</scope>
    <source>
        <strain evidence="1">ChiBcec18-1249</strain>
    </source>
</reference>
<dbReference type="Gene3D" id="3.30.1920.10">
    <property type="entry name" value="Baseplate protein-like domains - 2 layer sandwich fold"/>
    <property type="match status" value="1"/>
</dbReference>
<sequence length="316" mass="34730">MRGRIITCDHRVFELPALLRWEMTYTGSVPCDSFTVTCVYDSTMAEPLHLAAGFLALDVDGSLLLRGIVDEYAVELTSSGLTVTICGRGYAARLVDNESRPVTYQGATLEEIIRCHAAPYGITAAEIAPVSASSVYTVASGTSQWKALESFCRTYGGFSPRFRRDGLLAAAPEQDDGRRIAIGADSPVLSCTLREDHYGVLTEVLVIDKTRNVSYSVKNQDMIDRGGQCRRVVYTPGQSTWAAMRYTGEYQIQRSREEELAVEVELAGCFLAFPGDVVRLRLEALGIDGEYRVAEAENRASPETGEVSTLTLRERI</sequence>
<evidence type="ECO:0000313" key="1">
    <source>
        <dbReference type="EMBL" id="HJB12435.1"/>
    </source>
</evidence>
<evidence type="ECO:0000313" key="2">
    <source>
        <dbReference type="Proteomes" id="UP000823824"/>
    </source>
</evidence>
<dbReference type="SUPFAM" id="SSF69279">
    <property type="entry name" value="Phage tail proteins"/>
    <property type="match status" value="1"/>
</dbReference>
<dbReference type="InterPro" id="IPR023399">
    <property type="entry name" value="Baseplate-like_2-layer_sand"/>
</dbReference>
<reference evidence="1" key="2">
    <citation type="submission" date="2021-04" db="EMBL/GenBank/DDBJ databases">
        <authorList>
            <person name="Gilroy R."/>
        </authorList>
    </citation>
    <scope>NUCLEOTIDE SEQUENCE</scope>
    <source>
        <strain evidence="1">ChiBcec18-1249</strain>
    </source>
</reference>
<proteinExistence type="predicted"/>
<dbReference type="Gene3D" id="2.30.300.10">
    <property type="entry name" value="Baseplate protein-like domain - beta roll fold"/>
    <property type="match status" value="1"/>
</dbReference>
<gene>
    <name evidence="1" type="ORF">H9787_01835</name>
</gene>